<dbReference type="InterPro" id="IPR004242">
    <property type="entry name" value="Transposase_21"/>
</dbReference>
<evidence type="ECO:0000313" key="2">
    <source>
        <dbReference type="Proteomes" id="UP000027265"/>
    </source>
</evidence>
<dbReference type="EMBL" id="KL197822">
    <property type="protein sequence ID" value="KDQ49068.1"/>
    <property type="molecule type" value="Genomic_DNA"/>
</dbReference>
<sequence length="198" mass="22795">MACLNFPPHLWYLHENMYLMGVIPGPNKPSIDQINHAIDLIVDDLLKFWDPGVWFSRTAKYELGQLIRAILIPLVADMLAARQVVGFGLATLRFFCTCCHLEIKDIENLDKSSWPDRNFQQDLAYAKQWRDAHSLKDQVKLFKQSGICWTPLYCLPYWNLSCFTTVESMHVFKTGLVQNHCWQVWGIDVTTDGSDGTV</sequence>
<gene>
    <name evidence="1" type="ORF">JAAARDRAFT_143939</name>
</gene>
<dbReference type="HOGENOM" id="CLU_078867_1_0_1"/>
<dbReference type="Proteomes" id="UP000027265">
    <property type="component" value="Unassembled WGS sequence"/>
</dbReference>
<keyword evidence="2" id="KW-1185">Reference proteome</keyword>
<dbReference type="STRING" id="933084.A0A067P2B8"/>
<organism evidence="1 2">
    <name type="scientific">Jaapia argillacea MUCL 33604</name>
    <dbReference type="NCBI Taxonomy" id="933084"/>
    <lineage>
        <taxon>Eukaryota</taxon>
        <taxon>Fungi</taxon>
        <taxon>Dikarya</taxon>
        <taxon>Basidiomycota</taxon>
        <taxon>Agaricomycotina</taxon>
        <taxon>Agaricomycetes</taxon>
        <taxon>Agaricomycetidae</taxon>
        <taxon>Jaapiales</taxon>
        <taxon>Jaapiaceae</taxon>
        <taxon>Jaapia</taxon>
    </lineage>
</organism>
<dbReference type="Pfam" id="PF02992">
    <property type="entry name" value="Transposase_21"/>
    <property type="match status" value="1"/>
</dbReference>
<reference evidence="2" key="1">
    <citation type="journal article" date="2014" name="Proc. Natl. Acad. Sci. U.S.A.">
        <title>Extensive sampling of basidiomycete genomes demonstrates inadequacy of the white-rot/brown-rot paradigm for wood decay fungi.</title>
        <authorList>
            <person name="Riley R."/>
            <person name="Salamov A.A."/>
            <person name="Brown D.W."/>
            <person name="Nagy L.G."/>
            <person name="Floudas D."/>
            <person name="Held B.W."/>
            <person name="Levasseur A."/>
            <person name="Lombard V."/>
            <person name="Morin E."/>
            <person name="Otillar R."/>
            <person name="Lindquist E.A."/>
            <person name="Sun H."/>
            <person name="LaButti K.M."/>
            <person name="Schmutz J."/>
            <person name="Jabbour D."/>
            <person name="Luo H."/>
            <person name="Baker S.E."/>
            <person name="Pisabarro A.G."/>
            <person name="Walton J.D."/>
            <person name="Blanchette R.A."/>
            <person name="Henrissat B."/>
            <person name="Martin F."/>
            <person name="Cullen D."/>
            <person name="Hibbett D.S."/>
            <person name="Grigoriev I.V."/>
        </authorList>
    </citation>
    <scope>NUCLEOTIDE SEQUENCE [LARGE SCALE GENOMIC DNA]</scope>
    <source>
        <strain evidence="2">MUCL 33604</strain>
    </source>
</reference>
<dbReference type="InParanoid" id="A0A067P2B8"/>
<dbReference type="OrthoDB" id="3269001at2759"/>
<name>A0A067P2B8_9AGAM</name>
<proteinExistence type="predicted"/>
<evidence type="ECO:0000313" key="1">
    <source>
        <dbReference type="EMBL" id="KDQ49068.1"/>
    </source>
</evidence>
<protein>
    <submittedName>
        <fullName evidence="1">Uncharacterized protein</fullName>
    </submittedName>
</protein>
<dbReference type="AlphaFoldDB" id="A0A067P2B8"/>
<accession>A0A067P2B8</accession>